<evidence type="ECO:0000256" key="1">
    <source>
        <dbReference type="ARBA" id="ARBA00001353"/>
    </source>
</evidence>
<evidence type="ECO:0000256" key="4">
    <source>
        <dbReference type="ARBA" id="ARBA00022909"/>
    </source>
</evidence>
<dbReference type="PANTHER" id="PTHR42844">
    <property type="entry name" value="DIHYDRONEOPTERIN ALDOLASE 1-RELATED"/>
    <property type="match status" value="1"/>
</dbReference>
<dbReference type="KEGG" id="mbas:ALGA_1970"/>
<dbReference type="RefSeq" id="WP_096429188.1">
    <property type="nucleotide sequence ID" value="NZ_AP018042.1"/>
</dbReference>
<dbReference type="SMART" id="SM00905">
    <property type="entry name" value="FolB"/>
    <property type="match status" value="1"/>
</dbReference>
<dbReference type="InterPro" id="IPR006157">
    <property type="entry name" value="FolB_dom"/>
</dbReference>
<evidence type="ECO:0000256" key="3">
    <source>
        <dbReference type="ARBA" id="ARBA00005708"/>
    </source>
</evidence>
<evidence type="ECO:0000256" key="2">
    <source>
        <dbReference type="ARBA" id="ARBA00005013"/>
    </source>
</evidence>
<dbReference type="Proteomes" id="UP000218267">
    <property type="component" value="Chromosome"/>
</dbReference>
<dbReference type="OrthoDB" id="9803748at2"/>
<dbReference type="Pfam" id="PF02152">
    <property type="entry name" value="FolB"/>
    <property type="match status" value="1"/>
</dbReference>
<dbReference type="GO" id="GO:0046654">
    <property type="term" value="P:tetrahydrofolate biosynthetic process"/>
    <property type="evidence" value="ECO:0007669"/>
    <property type="project" value="UniProtKB-UniRule"/>
</dbReference>
<comment type="catalytic activity">
    <reaction evidence="1 6">
        <text>7,8-dihydroneopterin = 6-hydroxymethyl-7,8-dihydropterin + glycolaldehyde</text>
        <dbReference type="Rhea" id="RHEA:10540"/>
        <dbReference type="ChEBI" id="CHEBI:17001"/>
        <dbReference type="ChEBI" id="CHEBI:17071"/>
        <dbReference type="ChEBI" id="CHEBI:44841"/>
        <dbReference type="EC" id="4.1.2.25"/>
    </reaction>
</comment>
<evidence type="ECO:0000313" key="8">
    <source>
        <dbReference type="EMBL" id="BAX80329.1"/>
    </source>
</evidence>
<reference evidence="9" key="2">
    <citation type="journal article" date="2020" name="Antonie Van Leeuwenhoek">
        <title>Labilibaculum antarcticum sp. nov., a novel facultative anaerobic, psychrotorelant bacterium isolated from marine sediment of Antarctica.</title>
        <authorList>
            <person name="Watanabe M."/>
            <person name="Kojima H."/>
            <person name="Fukui M."/>
        </authorList>
    </citation>
    <scope>NUCLEOTIDE SEQUENCE [LARGE SCALE GENOMIC DNA]</scope>
    <source>
        <strain evidence="9">SPP2</strain>
    </source>
</reference>
<evidence type="ECO:0000256" key="5">
    <source>
        <dbReference type="ARBA" id="ARBA00023239"/>
    </source>
</evidence>
<protein>
    <recommendedName>
        <fullName evidence="6">7,8-dihydroneopterin aldolase</fullName>
        <ecNumber evidence="6">4.1.2.25</ecNumber>
    </recommendedName>
</protein>
<dbReference type="GO" id="GO:0005737">
    <property type="term" value="C:cytoplasm"/>
    <property type="evidence" value="ECO:0007669"/>
    <property type="project" value="TreeGrafter"/>
</dbReference>
<dbReference type="EC" id="4.1.2.25" evidence="6"/>
<dbReference type="InterPro" id="IPR043133">
    <property type="entry name" value="GTP-CH-I_C/QueF"/>
</dbReference>
<keyword evidence="5 6" id="KW-0456">Lyase</keyword>
<evidence type="ECO:0000256" key="6">
    <source>
        <dbReference type="RuleBase" id="RU362079"/>
    </source>
</evidence>
<comment type="similarity">
    <text evidence="3 6">Belongs to the DHNA family.</text>
</comment>
<dbReference type="InterPro" id="IPR006156">
    <property type="entry name" value="Dihydroneopterin_aldolase"/>
</dbReference>
<reference evidence="8 9" key="1">
    <citation type="journal article" date="2018" name="Mar. Genomics">
        <title>Complete genome sequence of Marinifilaceae bacterium strain SPP2, isolated from the Antarctic marine sediment.</title>
        <authorList>
            <person name="Watanabe M."/>
            <person name="Kojima H."/>
            <person name="Fukui M."/>
        </authorList>
    </citation>
    <scope>NUCLEOTIDE SEQUENCE [LARGE SCALE GENOMIC DNA]</scope>
    <source>
        <strain evidence="8 9">SPP2</strain>
    </source>
</reference>
<dbReference type="SUPFAM" id="SSF55620">
    <property type="entry name" value="Tetrahydrobiopterin biosynthesis enzymes-like"/>
    <property type="match status" value="1"/>
</dbReference>
<dbReference type="PANTHER" id="PTHR42844:SF1">
    <property type="entry name" value="DIHYDRONEOPTERIN ALDOLASE 1-RELATED"/>
    <property type="match status" value="1"/>
</dbReference>
<evidence type="ECO:0000313" key="9">
    <source>
        <dbReference type="Proteomes" id="UP000218267"/>
    </source>
</evidence>
<comment type="pathway">
    <text evidence="2 6">Cofactor biosynthesis; tetrahydrofolate biosynthesis; 2-amino-4-hydroxy-6-hydroxymethyl-7,8-dihydropteridine diphosphate from 7,8-dihydroneopterin triphosphate: step 3/4.</text>
</comment>
<keyword evidence="9" id="KW-1185">Reference proteome</keyword>
<evidence type="ECO:0000259" key="7">
    <source>
        <dbReference type="SMART" id="SM00905"/>
    </source>
</evidence>
<dbReference type="UniPathway" id="UPA00077">
    <property type="reaction ID" value="UER00154"/>
</dbReference>
<dbReference type="Gene3D" id="3.30.1130.10">
    <property type="match status" value="1"/>
</dbReference>
<sequence>MGIIELEGMEFYAYHGCFKAEQIVGNKFIVYVRMEYNAEKAVKSDSIGDALNYQRAYEMIKEQLQIKSHLLEHVGERILDVLYKNFDELEHATVKVSKMNPPMGGQIEKVSLTLSR</sequence>
<dbReference type="GO" id="GO:0046656">
    <property type="term" value="P:folic acid biosynthetic process"/>
    <property type="evidence" value="ECO:0007669"/>
    <property type="project" value="UniProtKB-UniRule"/>
</dbReference>
<name>A0A1Y1CIW2_9BACT</name>
<accession>A0A1Y1CIW2</accession>
<dbReference type="NCBIfam" id="TIGR00526">
    <property type="entry name" value="folB_dom"/>
    <property type="match status" value="1"/>
</dbReference>
<proteinExistence type="inferred from homology"/>
<dbReference type="GO" id="GO:0004150">
    <property type="term" value="F:dihydroneopterin aldolase activity"/>
    <property type="evidence" value="ECO:0007669"/>
    <property type="project" value="UniProtKB-UniRule"/>
</dbReference>
<feature type="domain" description="Dihydroneopterin aldolase/epimerase" evidence="7">
    <location>
        <begin position="4"/>
        <end position="116"/>
    </location>
</feature>
<comment type="function">
    <text evidence="6">Catalyzes the conversion of 7,8-dihydroneopterin to 6-hydroxymethyl-7,8-dihydropterin.</text>
</comment>
<keyword evidence="4 6" id="KW-0289">Folate biosynthesis</keyword>
<dbReference type="NCBIfam" id="TIGR00525">
    <property type="entry name" value="folB"/>
    <property type="match status" value="1"/>
</dbReference>
<organism evidence="8 9">
    <name type="scientific">Labilibaculum antarcticum</name>
    <dbReference type="NCBI Taxonomy" id="1717717"/>
    <lineage>
        <taxon>Bacteria</taxon>
        <taxon>Pseudomonadati</taxon>
        <taxon>Bacteroidota</taxon>
        <taxon>Bacteroidia</taxon>
        <taxon>Marinilabiliales</taxon>
        <taxon>Marinifilaceae</taxon>
        <taxon>Labilibaculum</taxon>
    </lineage>
</organism>
<gene>
    <name evidence="8" type="ORF">ALGA_1970</name>
</gene>
<dbReference type="EMBL" id="AP018042">
    <property type="protein sequence ID" value="BAX80329.1"/>
    <property type="molecule type" value="Genomic_DNA"/>
</dbReference>
<dbReference type="AlphaFoldDB" id="A0A1Y1CIW2"/>